<feature type="compositionally biased region" description="Low complexity" evidence="1">
    <location>
        <begin position="1"/>
        <end position="11"/>
    </location>
</feature>
<gene>
    <name evidence="3" type="ORF">BXY39_1860</name>
</gene>
<feature type="region of interest" description="Disordered" evidence="1">
    <location>
        <begin position="1"/>
        <end position="33"/>
    </location>
</feature>
<feature type="transmembrane region" description="Helical" evidence="2">
    <location>
        <begin position="134"/>
        <end position="161"/>
    </location>
</feature>
<protein>
    <submittedName>
        <fullName evidence="3">Putative membrane protein</fullName>
    </submittedName>
</protein>
<dbReference type="AlphaFoldDB" id="A0A3M0CGX2"/>
<accession>A0A3M0CGX2</accession>
<dbReference type="InParanoid" id="A0A3M0CGX2"/>
<sequence length="277" mass="30215">MTTAETTETATPQPASGPKKHVPGQKHVTGPTINPVTAEDPWRWLSAGWKDLTANAANSLVYGAAFTGISFVLLLMLFQLELTATVLVLSAGFMLVGPVFAIGLYDASRRLAAGEKPTLDTMFKVKLPAPIQMAYMGLTLMLIYLAWVRMATLVYAMFFGLEPFPPLENFLPTLLFSAEGAWMLVIGSIIGGVTAFGAYAVSVVAVPMLMDRDVDFLTATITSIRTIRENFWPMMLWGWLIALFTAFGIATLFVGLVVVFPLIGHASWHAYRQMVGE</sequence>
<evidence type="ECO:0000256" key="2">
    <source>
        <dbReference type="SAM" id="Phobius"/>
    </source>
</evidence>
<comment type="caution">
    <text evidence="3">The sequence shown here is derived from an EMBL/GenBank/DDBJ whole genome shotgun (WGS) entry which is preliminary data.</text>
</comment>
<dbReference type="Proteomes" id="UP000271227">
    <property type="component" value="Unassembled WGS sequence"/>
</dbReference>
<dbReference type="RefSeq" id="WP_121938565.1">
    <property type="nucleotide sequence ID" value="NZ_REFR01000011.1"/>
</dbReference>
<organism evidence="3 4">
    <name type="scientific">Eilatimonas milleporae</name>
    <dbReference type="NCBI Taxonomy" id="911205"/>
    <lineage>
        <taxon>Bacteria</taxon>
        <taxon>Pseudomonadati</taxon>
        <taxon>Pseudomonadota</taxon>
        <taxon>Alphaproteobacteria</taxon>
        <taxon>Kordiimonadales</taxon>
        <taxon>Kordiimonadaceae</taxon>
        <taxon>Eilatimonas</taxon>
    </lineage>
</organism>
<keyword evidence="2" id="KW-0472">Membrane</keyword>
<feature type="transmembrane region" description="Helical" evidence="2">
    <location>
        <begin position="84"/>
        <end position="105"/>
    </location>
</feature>
<keyword evidence="4" id="KW-1185">Reference proteome</keyword>
<evidence type="ECO:0000256" key="1">
    <source>
        <dbReference type="SAM" id="MobiDB-lite"/>
    </source>
</evidence>
<feature type="transmembrane region" description="Helical" evidence="2">
    <location>
        <begin position="181"/>
        <end position="210"/>
    </location>
</feature>
<feature type="transmembrane region" description="Helical" evidence="2">
    <location>
        <begin position="60"/>
        <end position="78"/>
    </location>
</feature>
<evidence type="ECO:0000313" key="3">
    <source>
        <dbReference type="EMBL" id="RMB07770.1"/>
    </source>
</evidence>
<dbReference type="OrthoDB" id="9809543at2"/>
<name>A0A3M0CGX2_9PROT</name>
<dbReference type="EMBL" id="REFR01000011">
    <property type="protein sequence ID" value="RMB07770.1"/>
    <property type="molecule type" value="Genomic_DNA"/>
</dbReference>
<proteinExistence type="predicted"/>
<feature type="transmembrane region" description="Helical" evidence="2">
    <location>
        <begin position="231"/>
        <end position="264"/>
    </location>
</feature>
<keyword evidence="2" id="KW-1133">Transmembrane helix</keyword>
<dbReference type="Pfam" id="PF09955">
    <property type="entry name" value="DUF2189"/>
    <property type="match status" value="1"/>
</dbReference>
<reference evidence="3 4" key="1">
    <citation type="submission" date="2018-10" db="EMBL/GenBank/DDBJ databases">
        <title>Genomic Encyclopedia of Archaeal and Bacterial Type Strains, Phase II (KMG-II): from individual species to whole genera.</title>
        <authorList>
            <person name="Goeker M."/>
        </authorList>
    </citation>
    <scope>NUCLEOTIDE SEQUENCE [LARGE SCALE GENOMIC DNA]</scope>
    <source>
        <strain evidence="3 4">DSM 25217</strain>
    </source>
</reference>
<evidence type="ECO:0000313" key="4">
    <source>
        <dbReference type="Proteomes" id="UP000271227"/>
    </source>
</evidence>
<dbReference type="InterPro" id="IPR018692">
    <property type="entry name" value="DUF2189"/>
</dbReference>
<keyword evidence="2" id="KW-0812">Transmembrane</keyword>